<accession>A0A8T2IEN6</accession>
<protein>
    <submittedName>
        <fullName evidence="2">Uncharacterized protein</fullName>
    </submittedName>
</protein>
<dbReference type="EMBL" id="JAACNH010004636">
    <property type="protein sequence ID" value="KAG8429624.1"/>
    <property type="molecule type" value="Genomic_DNA"/>
</dbReference>
<organism evidence="2 3">
    <name type="scientific">Hymenochirus boettgeri</name>
    <name type="common">Congo dwarf clawed frog</name>
    <dbReference type="NCBI Taxonomy" id="247094"/>
    <lineage>
        <taxon>Eukaryota</taxon>
        <taxon>Metazoa</taxon>
        <taxon>Chordata</taxon>
        <taxon>Craniata</taxon>
        <taxon>Vertebrata</taxon>
        <taxon>Euteleostomi</taxon>
        <taxon>Amphibia</taxon>
        <taxon>Batrachia</taxon>
        <taxon>Anura</taxon>
        <taxon>Pipoidea</taxon>
        <taxon>Pipidae</taxon>
        <taxon>Pipinae</taxon>
        <taxon>Hymenochirus</taxon>
    </lineage>
</organism>
<proteinExistence type="predicted"/>
<dbReference type="Proteomes" id="UP000812440">
    <property type="component" value="Unassembled WGS sequence"/>
</dbReference>
<dbReference type="PANTHER" id="PTHR34438:SF1">
    <property type="entry name" value="CHROMOSOME 2 OPEN READING FRAME 81"/>
    <property type="match status" value="1"/>
</dbReference>
<evidence type="ECO:0000313" key="3">
    <source>
        <dbReference type="Proteomes" id="UP000812440"/>
    </source>
</evidence>
<dbReference type="PANTHER" id="PTHR34438">
    <property type="entry name" value="SI:DKEY-97L20.6"/>
    <property type="match status" value="1"/>
</dbReference>
<name>A0A8T2IEN6_9PIPI</name>
<keyword evidence="3" id="KW-1185">Reference proteome</keyword>
<dbReference type="Pfam" id="PF15479">
    <property type="entry name" value="DUF4639"/>
    <property type="match status" value="1"/>
</dbReference>
<evidence type="ECO:0000256" key="1">
    <source>
        <dbReference type="SAM" id="MobiDB-lite"/>
    </source>
</evidence>
<dbReference type="OrthoDB" id="193650at2759"/>
<comment type="caution">
    <text evidence="2">The sequence shown here is derived from an EMBL/GenBank/DDBJ whole genome shotgun (WGS) entry which is preliminary data.</text>
</comment>
<dbReference type="AlphaFoldDB" id="A0A8T2IEN6"/>
<feature type="region of interest" description="Disordered" evidence="1">
    <location>
        <begin position="1"/>
        <end position="23"/>
    </location>
</feature>
<feature type="region of interest" description="Disordered" evidence="1">
    <location>
        <begin position="145"/>
        <end position="164"/>
    </location>
</feature>
<feature type="compositionally biased region" description="Polar residues" evidence="1">
    <location>
        <begin position="1"/>
        <end position="13"/>
    </location>
</feature>
<reference evidence="2" key="1">
    <citation type="thesis" date="2020" institute="ProQuest LLC" country="789 East Eisenhower Parkway, Ann Arbor, MI, USA">
        <title>Comparative Genomics and Chromosome Evolution.</title>
        <authorList>
            <person name="Mudd A.B."/>
        </authorList>
    </citation>
    <scope>NUCLEOTIDE SEQUENCE</scope>
    <source>
        <strain evidence="2">Female2</strain>
        <tissue evidence="2">Blood</tissue>
    </source>
</reference>
<dbReference type="InterPro" id="IPR028042">
    <property type="entry name" value="DUF4639"/>
</dbReference>
<sequence length="164" mass="17954">MVHQASSRGAQSKSRGDKSRAVPVAPLTQTKVEIVPGRLTEGSWTCWVDQEAGEKTVGDTVDSMISQVLEECYKVYLARQIIPYTVHQAQEAMTQMVEWAFIPRDEGEQDMIVTIKEPQPCPTDSWAQGCVPAINLAPGQCSISPKVPPVGSTPEGQEHAQTYN</sequence>
<gene>
    <name evidence="2" type="ORF">GDO86_019679</name>
</gene>
<evidence type="ECO:0000313" key="2">
    <source>
        <dbReference type="EMBL" id="KAG8429624.1"/>
    </source>
</evidence>